<dbReference type="HOGENOM" id="CLU_2860118_0_0_11"/>
<gene>
    <name evidence="2" type="ORF">CORMATOL_00430</name>
</gene>
<dbReference type="EMBL" id="ACEB01000004">
    <property type="protein sequence ID" value="EEG28021.1"/>
    <property type="molecule type" value="Genomic_DNA"/>
</dbReference>
<feature type="region of interest" description="Disordered" evidence="1">
    <location>
        <begin position="38"/>
        <end position="64"/>
    </location>
</feature>
<proteinExistence type="predicted"/>
<evidence type="ECO:0000313" key="2">
    <source>
        <dbReference type="EMBL" id="EEG28021.1"/>
    </source>
</evidence>
<evidence type="ECO:0000313" key="3">
    <source>
        <dbReference type="Proteomes" id="UP000006247"/>
    </source>
</evidence>
<protein>
    <submittedName>
        <fullName evidence="2">Uncharacterized protein</fullName>
    </submittedName>
</protein>
<accession>C0E0D0</accession>
<dbReference type="Proteomes" id="UP000006247">
    <property type="component" value="Unassembled WGS sequence"/>
</dbReference>
<comment type="caution">
    <text evidence="2">The sequence shown here is derived from an EMBL/GenBank/DDBJ whole genome shotgun (WGS) entry which is preliminary data.</text>
</comment>
<organism evidence="2 3">
    <name type="scientific">Corynebacterium matruchotii ATCC 33806</name>
    <dbReference type="NCBI Taxonomy" id="566549"/>
    <lineage>
        <taxon>Bacteria</taxon>
        <taxon>Bacillati</taxon>
        <taxon>Actinomycetota</taxon>
        <taxon>Actinomycetes</taxon>
        <taxon>Mycobacteriales</taxon>
        <taxon>Corynebacteriaceae</taxon>
        <taxon>Corynebacterium</taxon>
    </lineage>
</organism>
<name>C0E0D0_9CORY</name>
<dbReference type="AlphaFoldDB" id="C0E0D0"/>
<evidence type="ECO:0000256" key="1">
    <source>
        <dbReference type="SAM" id="MobiDB-lite"/>
    </source>
</evidence>
<sequence length="64" mass="6830">MGGAILLVGMTAINAWLYLQRNAAATAAATAAAAVNAANQRNQQEQSRQDDNPFDVFETGNYRS</sequence>
<reference evidence="2 3" key="1">
    <citation type="submission" date="2009-01" db="EMBL/GenBank/DDBJ databases">
        <authorList>
            <person name="Fulton L."/>
            <person name="Clifton S."/>
            <person name="Chinwalla A.T."/>
            <person name="Mitreva M."/>
            <person name="Sodergren E."/>
            <person name="Weinstock G."/>
            <person name="Clifton S."/>
            <person name="Dooling D.J."/>
            <person name="Fulton B."/>
            <person name="Minx P."/>
            <person name="Pepin K.H."/>
            <person name="Johnson M."/>
            <person name="Bhonagiri V."/>
            <person name="Nash W.E."/>
            <person name="Mardis E.R."/>
            <person name="Wilson R.K."/>
        </authorList>
    </citation>
    <scope>NUCLEOTIDE SEQUENCE [LARGE SCALE GENOMIC DNA]</scope>
    <source>
        <strain evidence="2 3">ATCC 33806</strain>
    </source>
</reference>